<dbReference type="AlphaFoldDB" id="A0AA88DGX5"/>
<evidence type="ECO:0000313" key="2">
    <source>
        <dbReference type="EMBL" id="GMN38964.1"/>
    </source>
</evidence>
<evidence type="ECO:0000313" key="3">
    <source>
        <dbReference type="Proteomes" id="UP001187192"/>
    </source>
</evidence>
<sequence>METDDEEGGAAAHGTRGLQVSKSNVSAYGGNGGPTRWLVRSDFGL</sequence>
<name>A0AA88DGX5_FICCA</name>
<proteinExistence type="predicted"/>
<protein>
    <submittedName>
        <fullName evidence="2">Uncharacterized protein</fullName>
    </submittedName>
</protein>
<accession>A0AA88DGX5</accession>
<dbReference type="Proteomes" id="UP001187192">
    <property type="component" value="Unassembled WGS sequence"/>
</dbReference>
<dbReference type="Gramene" id="FCD_00005063-RA">
    <property type="protein sequence ID" value="FCD_00005063-RA:cds"/>
    <property type="gene ID" value="FCD_00005063"/>
</dbReference>
<feature type="region of interest" description="Disordered" evidence="1">
    <location>
        <begin position="1"/>
        <end position="45"/>
    </location>
</feature>
<reference evidence="2" key="1">
    <citation type="submission" date="2023-07" db="EMBL/GenBank/DDBJ databases">
        <title>draft genome sequence of fig (Ficus carica).</title>
        <authorList>
            <person name="Takahashi T."/>
            <person name="Nishimura K."/>
        </authorList>
    </citation>
    <scope>NUCLEOTIDE SEQUENCE</scope>
</reference>
<evidence type="ECO:0000256" key="1">
    <source>
        <dbReference type="SAM" id="MobiDB-lite"/>
    </source>
</evidence>
<dbReference type="EMBL" id="BTGU01000009">
    <property type="protein sequence ID" value="GMN38964.1"/>
    <property type="molecule type" value="Genomic_DNA"/>
</dbReference>
<organism evidence="2 3">
    <name type="scientific">Ficus carica</name>
    <name type="common">Common fig</name>
    <dbReference type="NCBI Taxonomy" id="3494"/>
    <lineage>
        <taxon>Eukaryota</taxon>
        <taxon>Viridiplantae</taxon>
        <taxon>Streptophyta</taxon>
        <taxon>Embryophyta</taxon>
        <taxon>Tracheophyta</taxon>
        <taxon>Spermatophyta</taxon>
        <taxon>Magnoliopsida</taxon>
        <taxon>eudicotyledons</taxon>
        <taxon>Gunneridae</taxon>
        <taxon>Pentapetalae</taxon>
        <taxon>rosids</taxon>
        <taxon>fabids</taxon>
        <taxon>Rosales</taxon>
        <taxon>Moraceae</taxon>
        <taxon>Ficeae</taxon>
        <taxon>Ficus</taxon>
    </lineage>
</organism>
<gene>
    <name evidence="2" type="ORF">TIFTF001_008204</name>
</gene>
<comment type="caution">
    <text evidence="2">The sequence shown here is derived from an EMBL/GenBank/DDBJ whole genome shotgun (WGS) entry which is preliminary data.</text>
</comment>
<keyword evidence="3" id="KW-1185">Reference proteome</keyword>